<evidence type="ECO:0000313" key="7">
    <source>
        <dbReference type="EMBL" id="KAG0272089.1"/>
    </source>
</evidence>
<comment type="subcellular location">
    <subcellularLocation>
        <location evidence="1">Endomembrane system</location>
        <topology evidence="1">Multi-pass membrane protein</topology>
    </subcellularLocation>
</comment>
<keyword evidence="2 6" id="KW-0812">Transmembrane</keyword>
<dbReference type="GO" id="GO:0012505">
    <property type="term" value="C:endomembrane system"/>
    <property type="evidence" value="ECO:0007669"/>
    <property type="project" value="UniProtKB-SubCell"/>
</dbReference>
<dbReference type="PANTHER" id="PTHR12242:SF1">
    <property type="entry name" value="MYND-TYPE DOMAIN-CONTAINING PROTEIN"/>
    <property type="match status" value="1"/>
</dbReference>
<evidence type="ECO:0000256" key="2">
    <source>
        <dbReference type="ARBA" id="ARBA00022692"/>
    </source>
</evidence>
<evidence type="ECO:0000256" key="1">
    <source>
        <dbReference type="ARBA" id="ARBA00004127"/>
    </source>
</evidence>
<reference evidence="7" key="1">
    <citation type="journal article" date="2020" name="Fungal Divers.">
        <title>Resolving the Mortierellaceae phylogeny through synthesis of multi-gene phylogenetics and phylogenomics.</title>
        <authorList>
            <person name="Vandepol N."/>
            <person name="Liber J."/>
            <person name="Desiro A."/>
            <person name="Na H."/>
            <person name="Kennedy M."/>
            <person name="Barry K."/>
            <person name="Grigoriev I.V."/>
            <person name="Miller A.N."/>
            <person name="O'Donnell K."/>
            <person name="Stajich J.E."/>
            <person name="Bonito G."/>
        </authorList>
    </citation>
    <scope>NUCLEOTIDE SEQUENCE</scope>
    <source>
        <strain evidence="7">NRRL 28262</strain>
    </source>
</reference>
<feature type="transmembrane region" description="Helical" evidence="6">
    <location>
        <begin position="12"/>
        <end position="34"/>
    </location>
</feature>
<keyword evidence="3 6" id="KW-1133">Transmembrane helix</keyword>
<sequence>IVTSNLVRPLTLAILRGLVCLYTVIVIISVWVTAESASEYLKFFTNLTYFGLVVYLACSTIWSINYLRQPLTTRAHWLKTGSPWWGYLHWLLYSTVVTYHFIVPIVYWTMLNSGATMNALGHWQNYSVHAIDGVFALFELCFNRHFLQPIHSVVVAGVMLLYMLLTFVVKKTKGTWVYPFLDWDQGPICVAYYLGIAVGLFVIFFLLLALHRLRNRWLASRCAKVNKDLGLEAESESQRVDYGGRRIQPEMETAAGAGNGGNGNQSDSTLEEGGVHDSSKGGQMY</sequence>
<organism evidence="7 8">
    <name type="scientific">Linnemannia exigua</name>
    <dbReference type="NCBI Taxonomy" id="604196"/>
    <lineage>
        <taxon>Eukaryota</taxon>
        <taxon>Fungi</taxon>
        <taxon>Fungi incertae sedis</taxon>
        <taxon>Mucoromycota</taxon>
        <taxon>Mortierellomycotina</taxon>
        <taxon>Mortierellomycetes</taxon>
        <taxon>Mortierellales</taxon>
        <taxon>Mortierellaceae</taxon>
        <taxon>Linnemannia</taxon>
    </lineage>
</organism>
<name>A0AAD4DAJ4_9FUNG</name>
<accession>A0AAD4DAJ4</accession>
<evidence type="ECO:0000256" key="5">
    <source>
        <dbReference type="SAM" id="MobiDB-lite"/>
    </source>
</evidence>
<feature type="transmembrane region" description="Helical" evidence="6">
    <location>
        <begin position="123"/>
        <end position="142"/>
    </location>
</feature>
<comment type="caution">
    <text evidence="7">The sequence shown here is derived from an EMBL/GenBank/DDBJ whole genome shotgun (WGS) entry which is preliminary data.</text>
</comment>
<feature type="transmembrane region" description="Helical" evidence="6">
    <location>
        <begin position="87"/>
        <end position="111"/>
    </location>
</feature>
<dbReference type="InterPro" id="IPR006838">
    <property type="entry name" value="ADTRP_AIG1"/>
</dbReference>
<feature type="transmembrane region" description="Helical" evidence="6">
    <location>
        <begin position="190"/>
        <end position="210"/>
    </location>
</feature>
<dbReference type="AlphaFoldDB" id="A0AAD4DAJ4"/>
<dbReference type="GO" id="GO:0016020">
    <property type="term" value="C:membrane"/>
    <property type="evidence" value="ECO:0007669"/>
    <property type="project" value="InterPro"/>
</dbReference>
<dbReference type="Pfam" id="PF04750">
    <property type="entry name" value="Far-17a_AIG1"/>
    <property type="match status" value="1"/>
</dbReference>
<evidence type="ECO:0000313" key="8">
    <source>
        <dbReference type="Proteomes" id="UP001194580"/>
    </source>
</evidence>
<evidence type="ECO:0000256" key="6">
    <source>
        <dbReference type="SAM" id="Phobius"/>
    </source>
</evidence>
<protein>
    <submittedName>
        <fullName evidence="7">Uncharacterized protein</fullName>
    </submittedName>
</protein>
<feature type="transmembrane region" description="Helical" evidence="6">
    <location>
        <begin position="149"/>
        <end position="170"/>
    </location>
</feature>
<keyword evidence="8" id="KW-1185">Reference proteome</keyword>
<gene>
    <name evidence="7" type="ORF">BGZ95_012169</name>
</gene>
<keyword evidence="4 6" id="KW-0472">Membrane</keyword>
<evidence type="ECO:0000256" key="3">
    <source>
        <dbReference type="ARBA" id="ARBA00022989"/>
    </source>
</evidence>
<feature type="region of interest" description="Disordered" evidence="5">
    <location>
        <begin position="253"/>
        <end position="285"/>
    </location>
</feature>
<dbReference type="Proteomes" id="UP001194580">
    <property type="component" value="Unassembled WGS sequence"/>
</dbReference>
<evidence type="ECO:0000256" key="4">
    <source>
        <dbReference type="ARBA" id="ARBA00023136"/>
    </source>
</evidence>
<proteinExistence type="predicted"/>
<dbReference type="PANTHER" id="PTHR12242">
    <property type="entry name" value="OS02G0130600 PROTEIN-RELATED"/>
    <property type="match status" value="1"/>
</dbReference>
<feature type="non-terminal residue" evidence="7">
    <location>
        <position position="1"/>
    </location>
</feature>
<feature type="transmembrane region" description="Helical" evidence="6">
    <location>
        <begin position="46"/>
        <end position="67"/>
    </location>
</feature>
<dbReference type="EMBL" id="JAAAIL010000996">
    <property type="protein sequence ID" value="KAG0272089.1"/>
    <property type="molecule type" value="Genomic_DNA"/>
</dbReference>